<gene>
    <name evidence="1" type="ORF">GIL414_LOCUS28342</name>
</gene>
<sequence length="60" mass="6641">MKLYPILVQLQNSSQFVNETLPPSLENKNCDNLNETAITNNAISYCNTDGYVTNCTCPQG</sequence>
<protein>
    <submittedName>
        <fullName evidence="1">Uncharacterized protein</fullName>
    </submittedName>
</protein>
<proteinExistence type="predicted"/>
<evidence type="ECO:0000313" key="1">
    <source>
        <dbReference type="EMBL" id="CAF4359583.1"/>
    </source>
</evidence>
<reference evidence="1" key="1">
    <citation type="submission" date="2021-02" db="EMBL/GenBank/DDBJ databases">
        <authorList>
            <person name="Nowell W R."/>
        </authorList>
    </citation>
    <scope>NUCLEOTIDE SEQUENCE</scope>
</reference>
<dbReference type="AlphaFoldDB" id="A0A8S2UZV4"/>
<accession>A0A8S2UZV4</accession>
<dbReference type="Proteomes" id="UP000681720">
    <property type="component" value="Unassembled WGS sequence"/>
</dbReference>
<comment type="caution">
    <text evidence="1">The sequence shown here is derived from an EMBL/GenBank/DDBJ whole genome shotgun (WGS) entry which is preliminary data.</text>
</comment>
<organism evidence="1 2">
    <name type="scientific">Rotaria magnacalcarata</name>
    <dbReference type="NCBI Taxonomy" id="392030"/>
    <lineage>
        <taxon>Eukaryota</taxon>
        <taxon>Metazoa</taxon>
        <taxon>Spiralia</taxon>
        <taxon>Gnathifera</taxon>
        <taxon>Rotifera</taxon>
        <taxon>Eurotatoria</taxon>
        <taxon>Bdelloidea</taxon>
        <taxon>Philodinida</taxon>
        <taxon>Philodinidae</taxon>
        <taxon>Rotaria</taxon>
    </lineage>
</organism>
<name>A0A8S2UZV4_9BILA</name>
<evidence type="ECO:0000313" key="2">
    <source>
        <dbReference type="Proteomes" id="UP000681720"/>
    </source>
</evidence>
<dbReference type="EMBL" id="CAJOBJ010047886">
    <property type="protein sequence ID" value="CAF4359583.1"/>
    <property type="molecule type" value="Genomic_DNA"/>
</dbReference>
<feature type="non-terminal residue" evidence="1">
    <location>
        <position position="1"/>
    </location>
</feature>